<feature type="domain" description="DUF2059" evidence="2">
    <location>
        <begin position="93"/>
        <end position="150"/>
    </location>
</feature>
<evidence type="ECO:0000256" key="1">
    <source>
        <dbReference type="SAM" id="SignalP"/>
    </source>
</evidence>
<protein>
    <submittedName>
        <fullName evidence="3">DUF2059 domain-containing protein</fullName>
    </submittedName>
</protein>
<dbReference type="EMBL" id="CP141769">
    <property type="protein sequence ID" value="WRS40668.1"/>
    <property type="molecule type" value="Genomic_DNA"/>
</dbReference>
<organism evidence="3 4">
    <name type="scientific">Thiobacillus sedimenti</name>
    <dbReference type="NCBI Taxonomy" id="3110231"/>
    <lineage>
        <taxon>Bacteria</taxon>
        <taxon>Pseudomonadati</taxon>
        <taxon>Pseudomonadota</taxon>
        <taxon>Betaproteobacteria</taxon>
        <taxon>Nitrosomonadales</taxon>
        <taxon>Thiobacillaceae</taxon>
        <taxon>Thiobacillus</taxon>
    </lineage>
</organism>
<keyword evidence="1" id="KW-0732">Signal</keyword>
<feature type="chain" id="PRO_5045702526" evidence="1">
    <location>
        <begin position="26"/>
        <end position="167"/>
    </location>
</feature>
<dbReference type="RefSeq" id="WP_324781182.1">
    <property type="nucleotide sequence ID" value="NZ_CP141769.1"/>
</dbReference>
<evidence type="ECO:0000313" key="4">
    <source>
        <dbReference type="Proteomes" id="UP001334732"/>
    </source>
</evidence>
<dbReference type="Proteomes" id="UP001334732">
    <property type="component" value="Chromosome"/>
</dbReference>
<evidence type="ECO:0000259" key="2">
    <source>
        <dbReference type="Pfam" id="PF09832"/>
    </source>
</evidence>
<dbReference type="InterPro" id="IPR018637">
    <property type="entry name" value="DUF2059"/>
</dbReference>
<evidence type="ECO:0000313" key="3">
    <source>
        <dbReference type="EMBL" id="WRS40668.1"/>
    </source>
</evidence>
<proteinExistence type="predicted"/>
<reference evidence="3 4" key="1">
    <citation type="submission" date="2023-12" db="EMBL/GenBank/DDBJ databases">
        <title>Thiobacillus sedimentum sp. nov., a chemolithoautotrophic sulfur-oxidizing bacterium isolated from freshwater sediment.</title>
        <authorList>
            <person name="Luo J."/>
            <person name="Dai C."/>
        </authorList>
    </citation>
    <scope>NUCLEOTIDE SEQUENCE [LARGE SCALE GENOMIC DNA]</scope>
    <source>
        <strain evidence="3 4">SCUT-2</strain>
    </source>
</reference>
<name>A0ABZ1CRW6_9PROT</name>
<feature type="signal peptide" evidence="1">
    <location>
        <begin position="1"/>
        <end position="25"/>
    </location>
</feature>
<keyword evidence="4" id="KW-1185">Reference proteome</keyword>
<dbReference type="Pfam" id="PF09832">
    <property type="entry name" value="DUF2059"/>
    <property type="match status" value="1"/>
</dbReference>
<gene>
    <name evidence="3" type="ORF">VA613_07250</name>
</gene>
<sequence length="167" mass="18339">MKTHIRIVALVVAALLGVSASLARAQDVAADKRAEIEKLLQTTGALRLGQQFSRVMVAQLTHALRATHAQVPQKALDVLPEEVNAVVGEHMPELKETMIRIYAAHFTTEDLKGLNQFYATDLGRKVISTLPSVLQESMAAGQKWGQSMGPEIARRVEARFQKESITL</sequence>
<accession>A0ABZ1CRW6</accession>